<dbReference type="SUPFAM" id="SSF56349">
    <property type="entry name" value="DNA breaking-rejoining enzymes"/>
    <property type="match status" value="1"/>
</dbReference>
<proteinExistence type="predicted"/>
<name>W4V1M0_9BACE</name>
<comment type="caution">
    <text evidence="3">The sequence shown here is derived from an EMBL/GenBank/DDBJ whole genome shotgun (WGS) entry which is preliminary data.</text>
</comment>
<evidence type="ECO:0000313" key="4">
    <source>
        <dbReference type="Proteomes" id="UP000019131"/>
    </source>
</evidence>
<reference evidence="3 4" key="1">
    <citation type="journal article" date="2014" name="Genome Announc.">
        <title>Draft Genome Sequence of Bacteroides reticulotermitis Strain JCM 10512T, Isolated from the Gut of a Termite.</title>
        <authorList>
            <person name="Yuki M."/>
            <person name="Oshima K."/>
            <person name="Suda W."/>
            <person name="Sakamoto M."/>
            <person name="Iida T."/>
            <person name="Hattori M."/>
            <person name="Ohkuma M."/>
        </authorList>
    </citation>
    <scope>NUCLEOTIDE SEQUENCE [LARGE SCALE GENOMIC DNA]</scope>
    <source>
        <strain evidence="3 4">JCM 10512</strain>
    </source>
</reference>
<dbReference type="AlphaFoldDB" id="W4V1M0"/>
<dbReference type="STRING" id="1445607.JCM10512_5172"/>
<keyword evidence="4" id="KW-1185">Reference proteome</keyword>
<dbReference type="GO" id="GO:0003677">
    <property type="term" value="F:DNA binding"/>
    <property type="evidence" value="ECO:0007669"/>
    <property type="project" value="InterPro"/>
</dbReference>
<evidence type="ECO:0000256" key="1">
    <source>
        <dbReference type="ARBA" id="ARBA00023172"/>
    </source>
</evidence>
<evidence type="ECO:0000313" key="3">
    <source>
        <dbReference type="EMBL" id="GAE86639.1"/>
    </source>
</evidence>
<keyword evidence="1" id="KW-0233">DNA recombination</keyword>
<protein>
    <submittedName>
        <fullName evidence="3">Integrase/recombinase</fullName>
    </submittedName>
</protein>
<evidence type="ECO:0000259" key="2">
    <source>
        <dbReference type="PROSITE" id="PS51898"/>
    </source>
</evidence>
<dbReference type="PROSITE" id="PS51898">
    <property type="entry name" value="TYR_RECOMBINASE"/>
    <property type="match status" value="1"/>
</dbReference>
<dbReference type="Pfam" id="PF00589">
    <property type="entry name" value="Phage_integrase"/>
    <property type="match status" value="1"/>
</dbReference>
<dbReference type="EMBL" id="BAIV01000067">
    <property type="protein sequence ID" value="GAE86639.1"/>
    <property type="molecule type" value="Genomic_DNA"/>
</dbReference>
<sequence length="209" mass="25022">MKYPFKSKLSQKFEEFVAIRIASGRWNTTYDYNLHHFDRYIVANYPSCEELTVDMLDWCRRRETERNNTCISRTTPIRSFLKYANKRGWSTLDPLPLPIFEAKSYVPHFFTQDELSAFFKECDSSVIRSYQERRCTTTLLNRLQLPVYFRLLYSSGMRTCEVRWLKCSNVNFESGIVKIIKSKSIDEHGIVFMILCYNYFNVITKLWRK</sequence>
<dbReference type="InterPro" id="IPR002104">
    <property type="entry name" value="Integrase_catalytic"/>
</dbReference>
<gene>
    <name evidence="3" type="ORF">JCM10512_5172</name>
</gene>
<feature type="domain" description="Tyr recombinase" evidence="2">
    <location>
        <begin position="105"/>
        <end position="209"/>
    </location>
</feature>
<dbReference type="GO" id="GO:0015074">
    <property type="term" value="P:DNA integration"/>
    <property type="evidence" value="ECO:0007669"/>
    <property type="project" value="InterPro"/>
</dbReference>
<dbReference type="InterPro" id="IPR013762">
    <property type="entry name" value="Integrase-like_cat_sf"/>
</dbReference>
<organism evidence="3 4">
    <name type="scientific">Bacteroides reticulotermitis JCM 10512</name>
    <dbReference type="NCBI Taxonomy" id="1445607"/>
    <lineage>
        <taxon>Bacteria</taxon>
        <taxon>Pseudomonadati</taxon>
        <taxon>Bacteroidota</taxon>
        <taxon>Bacteroidia</taxon>
        <taxon>Bacteroidales</taxon>
        <taxon>Bacteroidaceae</taxon>
        <taxon>Bacteroides</taxon>
    </lineage>
</organism>
<accession>W4V1M0</accession>
<dbReference type="Gene3D" id="1.10.443.10">
    <property type="entry name" value="Intergrase catalytic core"/>
    <property type="match status" value="1"/>
</dbReference>
<dbReference type="Proteomes" id="UP000019131">
    <property type="component" value="Unassembled WGS sequence"/>
</dbReference>
<dbReference type="GO" id="GO:0006310">
    <property type="term" value="P:DNA recombination"/>
    <property type="evidence" value="ECO:0007669"/>
    <property type="project" value="UniProtKB-KW"/>
</dbReference>
<dbReference type="InterPro" id="IPR011010">
    <property type="entry name" value="DNA_brk_join_enz"/>
</dbReference>